<name>A0ABP9YS00_9FUNG</name>
<evidence type="ECO:0000256" key="1">
    <source>
        <dbReference type="SAM" id="Phobius"/>
    </source>
</evidence>
<dbReference type="Pfam" id="PF13430">
    <property type="entry name" value="DUF4112"/>
    <property type="match status" value="1"/>
</dbReference>
<keyword evidence="1" id="KW-1133">Transmembrane helix</keyword>
<evidence type="ECO:0000313" key="2">
    <source>
        <dbReference type="EMBL" id="GAA5809633.1"/>
    </source>
</evidence>
<dbReference type="InterPro" id="IPR025187">
    <property type="entry name" value="DUF4112"/>
</dbReference>
<accession>A0ABP9YS00</accession>
<keyword evidence="1" id="KW-0472">Membrane</keyword>
<reference evidence="2 3" key="1">
    <citation type="submission" date="2024-04" db="EMBL/GenBank/DDBJ databases">
        <title>genome sequences of Mucor flavus KT1a and Helicostylum pulchrum KT1b strains isolated from the surface of a dry-aged beef.</title>
        <authorList>
            <person name="Toyotome T."/>
            <person name="Hosono M."/>
            <person name="Torimaru M."/>
            <person name="Fukuda K."/>
            <person name="Mikami N."/>
        </authorList>
    </citation>
    <scope>NUCLEOTIDE SEQUENCE [LARGE SCALE GENOMIC DNA]</scope>
    <source>
        <strain evidence="2 3">KT1a</strain>
    </source>
</reference>
<dbReference type="EMBL" id="BAABUK010000005">
    <property type="protein sequence ID" value="GAA5809633.1"/>
    <property type="molecule type" value="Genomic_DNA"/>
</dbReference>
<evidence type="ECO:0000313" key="3">
    <source>
        <dbReference type="Proteomes" id="UP001473302"/>
    </source>
</evidence>
<organism evidence="2 3">
    <name type="scientific">Mucor flavus</name>
    <dbReference type="NCBI Taxonomy" id="439312"/>
    <lineage>
        <taxon>Eukaryota</taxon>
        <taxon>Fungi</taxon>
        <taxon>Fungi incertae sedis</taxon>
        <taxon>Mucoromycota</taxon>
        <taxon>Mucoromycotina</taxon>
        <taxon>Mucoromycetes</taxon>
        <taxon>Mucorales</taxon>
        <taxon>Mucorineae</taxon>
        <taxon>Mucoraceae</taxon>
        <taxon>Mucor</taxon>
    </lineage>
</organism>
<sequence length="103" mass="11574">MNTVKRQVGKCLYVPQMVDKVREMGVEQIARVEKQFPFLDQKLPSDKVSEGEREQQLKRIEAIATGLDNMFPWCPIPIGIGSILGFIPFIGGAMGSILSFYQI</sequence>
<keyword evidence="3" id="KW-1185">Reference proteome</keyword>
<keyword evidence="1" id="KW-0812">Transmembrane</keyword>
<gene>
    <name evidence="2" type="ORF">MFLAVUS_003045</name>
</gene>
<comment type="caution">
    <text evidence="2">The sequence shown here is derived from an EMBL/GenBank/DDBJ whole genome shotgun (WGS) entry which is preliminary data.</text>
</comment>
<feature type="transmembrane region" description="Helical" evidence="1">
    <location>
        <begin position="76"/>
        <end position="101"/>
    </location>
</feature>
<dbReference type="Proteomes" id="UP001473302">
    <property type="component" value="Unassembled WGS sequence"/>
</dbReference>
<protein>
    <submittedName>
        <fullName evidence="2">Uncharacterized protein</fullName>
    </submittedName>
</protein>
<proteinExistence type="predicted"/>